<dbReference type="RefSeq" id="WP_158287407.1">
    <property type="nucleotide sequence ID" value="NZ_SLWQ01000004.1"/>
</dbReference>
<dbReference type="EMBL" id="SLWQ01000004">
    <property type="protein sequence ID" value="TCO40741.1"/>
    <property type="molecule type" value="Genomic_DNA"/>
</dbReference>
<dbReference type="Pfam" id="PF09694">
    <property type="entry name" value="Gcw_chp"/>
    <property type="match status" value="1"/>
</dbReference>
<accession>A0A4R2I8N1</accession>
<proteinExistence type="predicted"/>
<evidence type="ECO:0000256" key="1">
    <source>
        <dbReference type="SAM" id="SignalP"/>
    </source>
</evidence>
<comment type="caution">
    <text evidence="2">The sequence shown here is derived from an EMBL/GenBank/DDBJ whole genome shotgun (WGS) entry which is preliminary data.</text>
</comment>
<reference evidence="2 3" key="1">
    <citation type="journal article" date="2015" name="Stand. Genomic Sci.">
        <title>Genomic Encyclopedia of Bacterial and Archaeal Type Strains, Phase III: the genomes of soil and plant-associated and newly described type strains.</title>
        <authorList>
            <person name="Whitman W.B."/>
            <person name="Woyke T."/>
            <person name="Klenk H.P."/>
            <person name="Zhou Y."/>
            <person name="Lilburn T.G."/>
            <person name="Beck B.J."/>
            <person name="De Vos P."/>
            <person name="Vandamme P."/>
            <person name="Eisen J.A."/>
            <person name="Garrity G."/>
            <person name="Hugenholtz P."/>
            <person name="Kyrpides N.C."/>
        </authorList>
    </citation>
    <scope>NUCLEOTIDE SEQUENCE [LARGE SCALE GENOMIC DNA]</scope>
    <source>
        <strain evidence="2 3">A3</strain>
    </source>
</reference>
<name>A0A4R2I8N1_9GAMM</name>
<sequence length="256" mass="27977">MTSKLPHALFPFAIAAACLPARADEAPPMVYGYVQLMNNYIGRGLSQSVGEPSVQAELDVNPGEGVYGNVSAVRIGWIDRITPGNRVHYEVDGVLGYRWLFGGAGEVRAGILQLQFPGHYVTGARKPDTTEVFAFIGWHGLNARLNYDLTDSFGTPDSRGSWYLDTNANWAVAPRWNLAAHVGRRHSQGTDPLTGASNGRLFSYADYKLSVARSFAHATSLTLAWSWTTADPAAYTLDGYDVRGRHVSVVLEKDFP</sequence>
<dbReference type="InterPro" id="IPR010239">
    <property type="entry name" value="CHP02001"/>
</dbReference>
<gene>
    <name evidence="2" type="ORF">EV148_104102</name>
</gene>
<feature type="chain" id="PRO_5020346256" evidence="1">
    <location>
        <begin position="24"/>
        <end position="256"/>
    </location>
</feature>
<dbReference type="Proteomes" id="UP000294862">
    <property type="component" value="Unassembled WGS sequence"/>
</dbReference>
<dbReference type="OrthoDB" id="9793561at2"/>
<protein>
    <submittedName>
        <fullName evidence="2">Uncharacterized protein (TIGR02001 family)</fullName>
    </submittedName>
</protein>
<dbReference type="AlphaFoldDB" id="A0A4R2I8N1"/>
<dbReference type="NCBIfam" id="TIGR02001">
    <property type="entry name" value="gcw_chp"/>
    <property type="match status" value="1"/>
</dbReference>
<dbReference type="PROSITE" id="PS51257">
    <property type="entry name" value="PROKAR_LIPOPROTEIN"/>
    <property type="match status" value="1"/>
</dbReference>
<keyword evidence="1" id="KW-0732">Signal</keyword>
<keyword evidence="3" id="KW-1185">Reference proteome</keyword>
<evidence type="ECO:0000313" key="3">
    <source>
        <dbReference type="Proteomes" id="UP000294862"/>
    </source>
</evidence>
<evidence type="ECO:0000313" key="2">
    <source>
        <dbReference type="EMBL" id="TCO40741.1"/>
    </source>
</evidence>
<organism evidence="2 3">
    <name type="scientific">Dokdonella fugitiva</name>
    <dbReference type="NCBI Taxonomy" id="328517"/>
    <lineage>
        <taxon>Bacteria</taxon>
        <taxon>Pseudomonadati</taxon>
        <taxon>Pseudomonadota</taxon>
        <taxon>Gammaproteobacteria</taxon>
        <taxon>Lysobacterales</taxon>
        <taxon>Rhodanobacteraceae</taxon>
        <taxon>Dokdonella</taxon>
    </lineage>
</organism>
<feature type="signal peptide" evidence="1">
    <location>
        <begin position="1"/>
        <end position="23"/>
    </location>
</feature>